<dbReference type="InterPro" id="IPR047198">
    <property type="entry name" value="DDP-like_NUDIX"/>
</dbReference>
<organism evidence="6 7">
    <name type="scientific">Salibaculum griseiflavum</name>
    <dbReference type="NCBI Taxonomy" id="1914409"/>
    <lineage>
        <taxon>Bacteria</taxon>
        <taxon>Pseudomonadati</taxon>
        <taxon>Pseudomonadota</taxon>
        <taxon>Alphaproteobacteria</taxon>
        <taxon>Rhodobacterales</taxon>
        <taxon>Roseobacteraceae</taxon>
        <taxon>Salibaculum</taxon>
    </lineage>
</organism>
<keyword evidence="3 6" id="KW-0378">Hydrolase</keyword>
<dbReference type="GO" id="GO:0046872">
    <property type="term" value="F:metal ion binding"/>
    <property type="evidence" value="ECO:0007669"/>
    <property type="project" value="UniProtKB-KW"/>
</dbReference>
<dbReference type="OrthoDB" id="7066910at2"/>
<gene>
    <name evidence="6" type="ORF">DFK10_03600</name>
</gene>
<dbReference type="EMBL" id="QETF01000003">
    <property type="protein sequence ID" value="PWG17817.1"/>
    <property type="molecule type" value="Genomic_DNA"/>
</dbReference>
<dbReference type="GO" id="GO:0016462">
    <property type="term" value="F:pyrophosphatase activity"/>
    <property type="evidence" value="ECO:0007669"/>
    <property type="project" value="InterPro"/>
</dbReference>
<name>A0A2V1P8Y3_9RHOB</name>
<evidence type="ECO:0000256" key="1">
    <source>
        <dbReference type="ARBA" id="ARBA00001946"/>
    </source>
</evidence>
<evidence type="ECO:0000259" key="5">
    <source>
        <dbReference type="PROSITE" id="PS51462"/>
    </source>
</evidence>
<protein>
    <submittedName>
        <fullName evidence="6">NUDIX hydrolase</fullName>
    </submittedName>
</protein>
<comment type="caution">
    <text evidence="6">The sequence shown here is derived from an EMBL/GenBank/DDBJ whole genome shotgun (WGS) entry which is preliminary data.</text>
</comment>
<evidence type="ECO:0000313" key="7">
    <source>
        <dbReference type="Proteomes" id="UP000245293"/>
    </source>
</evidence>
<evidence type="ECO:0000256" key="2">
    <source>
        <dbReference type="ARBA" id="ARBA00022723"/>
    </source>
</evidence>
<dbReference type="InterPro" id="IPR015797">
    <property type="entry name" value="NUDIX_hydrolase-like_dom_sf"/>
</dbReference>
<dbReference type="PROSITE" id="PS51462">
    <property type="entry name" value="NUDIX"/>
    <property type="match status" value="1"/>
</dbReference>
<dbReference type="Proteomes" id="UP000245293">
    <property type="component" value="Unassembled WGS sequence"/>
</dbReference>
<dbReference type="AlphaFoldDB" id="A0A2V1P8Y3"/>
<evidence type="ECO:0000256" key="4">
    <source>
        <dbReference type="ARBA" id="ARBA00022842"/>
    </source>
</evidence>
<sequence length="157" mass="17383">MTFESLTHLRDYVAPLFRRPNAVQVAALCHRTGASGPEVLLVKSSSGRWILPKGWPMEGTDGAGTALTEAWEEAGVKRGKAENKAIGTFQTVKVLETGPDVPCTTYVYPIEVRKLADDYPEAVERERKWLPVSEARAVIDDSGLREILDLFERRNAA</sequence>
<keyword evidence="4" id="KW-0460">Magnesium</keyword>
<dbReference type="Gene3D" id="3.90.79.10">
    <property type="entry name" value="Nucleoside Triphosphate Pyrophosphohydrolase"/>
    <property type="match status" value="1"/>
</dbReference>
<reference evidence="7" key="1">
    <citation type="submission" date="2018-05" db="EMBL/GenBank/DDBJ databases">
        <authorList>
            <person name="Du Z."/>
            <person name="Wang X."/>
        </authorList>
    </citation>
    <scope>NUCLEOTIDE SEQUENCE [LARGE SCALE GENOMIC DNA]</scope>
    <source>
        <strain evidence="7">WDS4C29</strain>
    </source>
</reference>
<dbReference type="PANTHER" id="PTHR12629:SF0">
    <property type="entry name" value="DIPHOSPHOINOSITOL-POLYPHOSPHATE DIPHOSPHATASE"/>
    <property type="match status" value="1"/>
</dbReference>
<proteinExistence type="predicted"/>
<keyword evidence="2" id="KW-0479">Metal-binding</keyword>
<accession>A0A2V1P8Y3</accession>
<dbReference type="GO" id="GO:0005737">
    <property type="term" value="C:cytoplasm"/>
    <property type="evidence" value="ECO:0007669"/>
    <property type="project" value="TreeGrafter"/>
</dbReference>
<dbReference type="PANTHER" id="PTHR12629">
    <property type="entry name" value="DIPHOSPHOINOSITOL POLYPHOSPHATE PHOSPHOHYDROLASE"/>
    <property type="match status" value="1"/>
</dbReference>
<feature type="domain" description="Nudix hydrolase" evidence="5">
    <location>
        <begin position="20"/>
        <end position="153"/>
    </location>
</feature>
<dbReference type="CDD" id="cd04666">
    <property type="entry name" value="NUDIX_DIPP2_like_Nudt4"/>
    <property type="match status" value="1"/>
</dbReference>
<evidence type="ECO:0000256" key="3">
    <source>
        <dbReference type="ARBA" id="ARBA00022801"/>
    </source>
</evidence>
<dbReference type="SUPFAM" id="SSF55811">
    <property type="entry name" value="Nudix"/>
    <property type="match status" value="1"/>
</dbReference>
<comment type="cofactor">
    <cofactor evidence="1">
        <name>Mg(2+)</name>
        <dbReference type="ChEBI" id="CHEBI:18420"/>
    </cofactor>
</comment>
<evidence type="ECO:0000313" key="6">
    <source>
        <dbReference type="EMBL" id="PWG17817.1"/>
    </source>
</evidence>
<keyword evidence="7" id="KW-1185">Reference proteome</keyword>
<dbReference type="Pfam" id="PF00293">
    <property type="entry name" value="NUDIX"/>
    <property type="match status" value="1"/>
</dbReference>
<dbReference type="InterPro" id="IPR000086">
    <property type="entry name" value="NUDIX_hydrolase_dom"/>
</dbReference>